<dbReference type="EMBL" id="RXGB01001477">
    <property type="protein sequence ID" value="TMW98758.1"/>
    <property type="molecule type" value="Genomic_DNA"/>
</dbReference>
<organism evidence="3">
    <name type="scientific">Solanum chilense</name>
    <name type="common">Tomato</name>
    <name type="synonym">Lycopersicon chilense</name>
    <dbReference type="NCBI Taxonomy" id="4083"/>
    <lineage>
        <taxon>Eukaryota</taxon>
        <taxon>Viridiplantae</taxon>
        <taxon>Streptophyta</taxon>
        <taxon>Embryophyta</taxon>
        <taxon>Tracheophyta</taxon>
        <taxon>Spermatophyta</taxon>
        <taxon>Magnoliopsida</taxon>
        <taxon>eudicotyledons</taxon>
        <taxon>Gunneridae</taxon>
        <taxon>Pentapetalae</taxon>
        <taxon>asterids</taxon>
        <taxon>lamiids</taxon>
        <taxon>Solanales</taxon>
        <taxon>Solanaceae</taxon>
        <taxon>Solanoideae</taxon>
        <taxon>Solaneae</taxon>
        <taxon>Solanum</taxon>
        <taxon>Solanum subgen. Lycopersicon</taxon>
    </lineage>
</organism>
<accession>A0A6N2BXX4</accession>
<evidence type="ECO:0000259" key="2">
    <source>
        <dbReference type="Pfam" id="PF20167"/>
    </source>
</evidence>
<dbReference type="InterPro" id="IPR046796">
    <property type="entry name" value="Transposase_32_dom"/>
</dbReference>
<comment type="caution">
    <text evidence="3">The sequence shown here is derived from an EMBL/GenBank/DDBJ whole genome shotgun (WGS) entry which is preliminary data.</text>
</comment>
<dbReference type="Pfam" id="PF20167">
    <property type="entry name" value="Transposase_32"/>
    <property type="match status" value="1"/>
</dbReference>
<feature type="domain" description="Putative plant transposon protein" evidence="2">
    <location>
        <begin position="71"/>
        <end position="245"/>
    </location>
</feature>
<name>A0A6N2BXX4_SOLCI</name>
<evidence type="ECO:0000256" key="1">
    <source>
        <dbReference type="SAM" id="MobiDB-lite"/>
    </source>
</evidence>
<protein>
    <recommendedName>
        <fullName evidence="2">Putative plant transposon protein domain-containing protein</fullName>
    </recommendedName>
</protein>
<feature type="region of interest" description="Disordered" evidence="1">
    <location>
        <begin position="1"/>
        <end position="71"/>
    </location>
</feature>
<feature type="compositionally biased region" description="Low complexity" evidence="1">
    <location>
        <begin position="19"/>
        <end position="30"/>
    </location>
</feature>
<feature type="region of interest" description="Disordered" evidence="1">
    <location>
        <begin position="390"/>
        <end position="439"/>
    </location>
</feature>
<dbReference type="AlphaFoldDB" id="A0A6N2BXX4"/>
<evidence type="ECO:0000313" key="3">
    <source>
        <dbReference type="EMBL" id="TMW98758.1"/>
    </source>
</evidence>
<gene>
    <name evidence="3" type="ORF">EJD97_003517</name>
</gene>
<feature type="compositionally biased region" description="Polar residues" evidence="1">
    <location>
        <begin position="51"/>
        <end position="63"/>
    </location>
</feature>
<sequence length="439" mass="48588">MVIDSDDDRHPEYVPPGTSTPSRAARTARATPKKVASSVFTASQSDEERTLTGTSSGSATNEEGASGSLEVSWSEEAYASAEIDRRAAPAKQAPMEQVRLRGVQVDISLPAIGRFLYGEGVDVTRTPLTAEFDYRWQIVKDGQFLCEPSLIETTKRWMALHLSVYGEGADWVTEPKGSIKKANLTFTAKFWWLDRVVLMAAMIAGFEVDFAWLLQAVMHERAFKVTTTYPFPCMIFAPCMSAGVPLWHVDKLKTPEPRPARLHRRRPLTLPRSSLSRVVALPRAPLDTTPLPALVPLARVQKLEAQKGHTSASYPAVDFTERKIAEVNQLLDTFELRVLARPAPPVDMSTLQAAVDSLRADIDTILEDRVPESEAPSVEPAKDIVLATLFATSEIPPPPPRESAKRRRGQAEDEARARKKERRDIEAAMRASLAEEEAH</sequence>
<proteinExistence type="predicted"/>
<feature type="compositionally biased region" description="Basic and acidic residues" evidence="1">
    <location>
        <begin position="409"/>
        <end position="427"/>
    </location>
</feature>
<reference evidence="3" key="1">
    <citation type="submission" date="2019-05" db="EMBL/GenBank/DDBJ databases">
        <title>The de novo reference genome and transcriptome assemblies of the wild tomato species Solanum chilense.</title>
        <authorList>
            <person name="Stam R."/>
            <person name="Nosenko T."/>
            <person name="Hoerger A.C."/>
            <person name="Stephan W."/>
            <person name="Seidel M.A."/>
            <person name="Kuhn J.M.M."/>
            <person name="Haberer G."/>
            <person name="Tellier A."/>
        </authorList>
    </citation>
    <scope>NUCLEOTIDE SEQUENCE</scope>
    <source>
        <tissue evidence="3">Mature leaves</tissue>
    </source>
</reference>